<dbReference type="Gene3D" id="2.30.110.10">
    <property type="entry name" value="Electron Transport, Fmn-binding Protein, Chain A"/>
    <property type="match status" value="1"/>
</dbReference>
<dbReference type="Pfam" id="PF12900">
    <property type="entry name" value="Pyridox_ox_2"/>
    <property type="match status" value="1"/>
</dbReference>
<protein>
    <submittedName>
        <fullName evidence="1">Pyridoxamine 5'-phosphate oxidase family protein</fullName>
        <ecNumber evidence="1">1.-.-.-</ecNumber>
    </submittedName>
</protein>
<evidence type="ECO:0000313" key="1">
    <source>
        <dbReference type="EMBL" id="MFF3574869.1"/>
    </source>
</evidence>
<gene>
    <name evidence="1" type="ORF">ACFYXQ_44710</name>
</gene>
<sequence length="134" mass="14677">MIALSSDECLTLLAGVRLGRVVYTRDVLPAVRPVNHVVRDGEIIIGAGASPWLTKMVRARDKAVLGYQADQIDQNSHHGWTVLVVGYAQIIDDPDRIAKYAPLVQSWTRTVNDALITIEPDLVTGMRIAESSSI</sequence>
<organism evidence="1 2">
    <name type="scientific">Nocardia jiangxiensis</name>
    <dbReference type="NCBI Taxonomy" id="282685"/>
    <lineage>
        <taxon>Bacteria</taxon>
        <taxon>Bacillati</taxon>
        <taxon>Actinomycetota</taxon>
        <taxon>Actinomycetes</taxon>
        <taxon>Mycobacteriales</taxon>
        <taxon>Nocardiaceae</taxon>
        <taxon>Nocardia</taxon>
    </lineage>
</organism>
<dbReference type="SUPFAM" id="SSF50475">
    <property type="entry name" value="FMN-binding split barrel"/>
    <property type="match status" value="1"/>
</dbReference>
<dbReference type="GO" id="GO:0016491">
    <property type="term" value="F:oxidoreductase activity"/>
    <property type="evidence" value="ECO:0007669"/>
    <property type="project" value="UniProtKB-KW"/>
</dbReference>
<dbReference type="Proteomes" id="UP001601992">
    <property type="component" value="Unassembled WGS sequence"/>
</dbReference>
<reference evidence="1 2" key="1">
    <citation type="submission" date="2024-10" db="EMBL/GenBank/DDBJ databases">
        <title>The Natural Products Discovery Center: Release of the First 8490 Sequenced Strains for Exploring Actinobacteria Biosynthetic Diversity.</title>
        <authorList>
            <person name="Kalkreuter E."/>
            <person name="Kautsar S.A."/>
            <person name="Yang D."/>
            <person name="Bader C.D."/>
            <person name="Teijaro C.N."/>
            <person name="Fluegel L."/>
            <person name="Davis C.M."/>
            <person name="Simpson J.R."/>
            <person name="Lauterbach L."/>
            <person name="Steele A.D."/>
            <person name="Gui C."/>
            <person name="Meng S."/>
            <person name="Li G."/>
            <person name="Viehrig K."/>
            <person name="Ye F."/>
            <person name="Su P."/>
            <person name="Kiefer A.F."/>
            <person name="Nichols A."/>
            <person name="Cepeda A.J."/>
            <person name="Yan W."/>
            <person name="Fan B."/>
            <person name="Jiang Y."/>
            <person name="Adhikari A."/>
            <person name="Zheng C.-J."/>
            <person name="Schuster L."/>
            <person name="Cowan T.M."/>
            <person name="Smanski M.J."/>
            <person name="Chevrette M.G."/>
            <person name="De Carvalho L.P.S."/>
            <person name="Shen B."/>
        </authorList>
    </citation>
    <scope>NUCLEOTIDE SEQUENCE [LARGE SCALE GENOMIC DNA]</scope>
    <source>
        <strain evidence="1 2">NPDC002593</strain>
    </source>
</reference>
<dbReference type="EMBL" id="JBIAQY010000032">
    <property type="protein sequence ID" value="MFF3574869.1"/>
    <property type="molecule type" value="Genomic_DNA"/>
</dbReference>
<dbReference type="InterPro" id="IPR012349">
    <property type="entry name" value="Split_barrel_FMN-bd"/>
</dbReference>
<dbReference type="InterPro" id="IPR024747">
    <property type="entry name" value="Pyridox_Oxase-rel"/>
</dbReference>
<keyword evidence="1" id="KW-0560">Oxidoreductase</keyword>
<proteinExistence type="predicted"/>
<keyword evidence="2" id="KW-1185">Reference proteome</keyword>
<comment type="caution">
    <text evidence="1">The sequence shown here is derived from an EMBL/GenBank/DDBJ whole genome shotgun (WGS) entry which is preliminary data.</text>
</comment>
<name>A0ABW6SF50_9NOCA</name>
<evidence type="ECO:0000313" key="2">
    <source>
        <dbReference type="Proteomes" id="UP001601992"/>
    </source>
</evidence>
<dbReference type="EC" id="1.-.-.-" evidence="1"/>
<dbReference type="RefSeq" id="WP_051194172.1">
    <property type="nucleotide sequence ID" value="NZ_JBIAQY010000032.1"/>
</dbReference>
<accession>A0ABW6SF50</accession>